<gene>
    <name evidence="1" type="ORF">QQS21_003562</name>
</gene>
<name>A0AAJ0CT27_9HYPO</name>
<dbReference type="EMBL" id="JASWJB010000047">
    <property type="protein sequence ID" value="KAK2606044.1"/>
    <property type="molecule type" value="Genomic_DNA"/>
</dbReference>
<dbReference type="InterPro" id="IPR050275">
    <property type="entry name" value="PGM_Phosphatase"/>
</dbReference>
<dbReference type="GO" id="GO:0005737">
    <property type="term" value="C:cytoplasm"/>
    <property type="evidence" value="ECO:0007669"/>
    <property type="project" value="TreeGrafter"/>
</dbReference>
<protein>
    <recommendedName>
        <fullName evidence="3">Phosphoglycerate mutase-like protein</fullName>
    </recommendedName>
</protein>
<comment type="caution">
    <text evidence="1">The sequence shown here is derived from an EMBL/GenBank/DDBJ whole genome shotgun (WGS) entry which is preliminary data.</text>
</comment>
<dbReference type="GO" id="GO:0016791">
    <property type="term" value="F:phosphatase activity"/>
    <property type="evidence" value="ECO:0007669"/>
    <property type="project" value="TreeGrafter"/>
</dbReference>
<evidence type="ECO:0000313" key="2">
    <source>
        <dbReference type="Proteomes" id="UP001251528"/>
    </source>
</evidence>
<dbReference type="CDD" id="cd07067">
    <property type="entry name" value="HP_PGM_like"/>
    <property type="match status" value="1"/>
</dbReference>
<dbReference type="SUPFAM" id="SSF53254">
    <property type="entry name" value="Phosphoglycerate mutase-like"/>
    <property type="match status" value="1"/>
</dbReference>
<dbReference type="Pfam" id="PF00300">
    <property type="entry name" value="His_Phos_1"/>
    <property type="match status" value="1"/>
</dbReference>
<dbReference type="AlphaFoldDB" id="A0AAJ0CT27"/>
<proteinExistence type="predicted"/>
<evidence type="ECO:0000313" key="1">
    <source>
        <dbReference type="EMBL" id="KAK2606044.1"/>
    </source>
</evidence>
<dbReference type="Proteomes" id="UP001251528">
    <property type="component" value="Unassembled WGS sequence"/>
</dbReference>
<dbReference type="Gene3D" id="3.40.50.1240">
    <property type="entry name" value="Phosphoglycerate mutase-like"/>
    <property type="match status" value="1"/>
</dbReference>
<dbReference type="PANTHER" id="PTHR48100">
    <property type="entry name" value="BROAD-SPECIFICITY PHOSPHATASE YOR283W-RELATED"/>
    <property type="match status" value="1"/>
</dbReference>
<dbReference type="InterPro" id="IPR013078">
    <property type="entry name" value="His_Pase_superF_clade-1"/>
</dbReference>
<dbReference type="InterPro" id="IPR029033">
    <property type="entry name" value="His_PPase_superfam"/>
</dbReference>
<sequence>MPPKIVLIRHAQALHNVENKLRPSSPSHSVTPTNTLIQEYSLRDPKLTQLGESQCQHLQESLFQRFGKVPIQDTAVIVSPMIRTMQSATLALDWLVDKLPFEASADWQENSSQPCDTGSPIANPSPFPHITFADLDPVWPDKTSPSARRYFHTRSAIVERGRLVLEALFNRPEKLIFVVSHAGFLRVGVTGCYFMNSDYRIFDFEQGLQDGRRAIKQDESTIEGGLGLSLTKTVPLGEGLPDDDGSISA</sequence>
<evidence type="ECO:0008006" key="3">
    <source>
        <dbReference type="Google" id="ProtNLM"/>
    </source>
</evidence>
<keyword evidence="2" id="KW-1185">Reference proteome</keyword>
<reference evidence="1" key="1">
    <citation type="submission" date="2023-06" db="EMBL/GenBank/DDBJ databases">
        <title>Conoideocrella luteorostrata (Hypocreales: Clavicipitaceae), a potential biocontrol fungus for elongate hemlock scale in United States Christmas tree production areas.</title>
        <authorList>
            <person name="Barrett H."/>
            <person name="Lovett B."/>
            <person name="Macias A.M."/>
            <person name="Stajich J.E."/>
            <person name="Kasson M.T."/>
        </authorList>
    </citation>
    <scope>NUCLEOTIDE SEQUENCE</scope>
    <source>
        <strain evidence="1">ARSEF 14590</strain>
    </source>
</reference>
<dbReference type="SMART" id="SM00855">
    <property type="entry name" value="PGAM"/>
    <property type="match status" value="1"/>
</dbReference>
<accession>A0AAJ0CT27</accession>
<organism evidence="1 2">
    <name type="scientific">Conoideocrella luteorostrata</name>
    <dbReference type="NCBI Taxonomy" id="1105319"/>
    <lineage>
        <taxon>Eukaryota</taxon>
        <taxon>Fungi</taxon>
        <taxon>Dikarya</taxon>
        <taxon>Ascomycota</taxon>
        <taxon>Pezizomycotina</taxon>
        <taxon>Sordariomycetes</taxon>
        <taxon>Hypocreomycetidae</taxon>
        <taxon>Hypocreales</taxon>
        <taxon>Clavicipitaceae</taxon>
        <taxon>Conoideocrella</taxon>
    </lineage>
</organism>
<dbReference type="PANTHER" id="PTHR48100:SF24">
    <property type="entry name" value="PHOSPHOGLYCERATE MUTASE"/>
    <property type="match status" value="1"/>
</dbReference>